<dbReference type="InterPro" id="IPR011263">
    <property type="entry name" value="DNA-dir_RNA_pol_RpoA/D/Rpb3"/>
</dbReference>
<dbReference type="InterPro" id="IPR011773">
    <property type="entry name" value="DNA-dir_RpoA"/>
</dbReference>
<dbReference type="Pfam" id="PF01193">
    <property type="entry name" value="RNA_pol_L"/>
    <property type="match status" value="1"/>
</dbReference>
<comment type="domain">
    <text evidence="11">The N-terminal domain is essential for RNAP assembly and basal transcription, whereas the C-terminal domain is involved in interaction with transcriptional regulators and with upstream promoter elements.</text>
</comment>
<proteinExistence type="inferred from homology"/>
<dbReference type="InterPro" id="IPR011262">
    <property type="entry name" value="DNA-dir_RNA_pol_insert"/>
</dbReference>
<gene>
    <name evidence="11 13" type="primary">rpoA</name>
    <name evidence="13" type="ordered locus">SULAZ_1725</name>
</gene>
<dbReference type="SUPFAM" id="SSF55257">
    <property type="entry name" value="RBP11-like subunits of RNA polymerase"/>
    <property type="match status" value="1"/>
</dbReference>
<reference evidence="13 14" key="1">
    <citation type="journal article" date="2009" name="J. Bacteriol.">
        <title>Complete and draft genome sequences of six members of the Aquificales.</title>
        <authorList>
            <person name="Reysenbach A.L."/>
            <person name="Hamamura N."/>
            <person name="Podar M."/>
            <person name="Griffiths E."/>
            <person name="Ferreira S."/>
            <person name="Hochstein R."/>
            <person name="Heidelberg J."/>
            <person name="Johnson J."/>
            <person name="Mead D."/>
            <person name="Pohorille A."/>
            <person name="Sarmiento M."/>
            <person name="Schweighofer K."/>
            <person name="Seshadri R."/>
            <person name="Voytek M.A."/>
        </authorList>
    </citation>
    <scope>NUCLEOTIDE SEQUENCE [LARGE SCALE GENOMIC DNA]</scope>
    <source>
        <strain evidence="14">Az-Fu1 / DSM 15241 / OCM 825</strain>
    </source>
</reference>
<evidence type="ECO:0000256" key="7">
    <source>
        <dbReference type="ARBA" id="ARBA00023163"/>
    </source>
</evidence>
<keyword evidence="7 11" id="KW-0804">Transcription</keyword>
<organism evidence="13 14">
    <name type="scientific">Sulfurihydrogenibium azorense (strain DSM 15241 / OCM 825 / Az-Fu1)</name>
    <dbReference type="NCBI Taxonomy" id="204536"/>
    <lineage>
        <taxon>Bacteria</taxon>
        <taxon>Pseudomonadati</taxon>
        <taxon>Aquificota</taxon>
        <taxon>Aquificia</taxon>
        <taxon>Aquificales</taxon>
        <taxon>Hydrogenothermaceae</taxon>
        <taxon>Sulfurihydrogenibium</taxon>
    </lineage>
</organism>
<dbReference type="FunFam" id="2.170.120.12:FF:000001">
    <property type="entry name" value="DNA-directed RNA polymerase subunit alpha"/>
    <property type="match status" value="1"/>
</dbReference>
<evidence type="ECO:0000256" key="11">
    <source>
        <dbReference type="HAMAP-Rule" id="MF_00059"/>
    </source>
</evidence>
<accession>C1DX45</accession>
<dbReference type="EC" id="2.7.7.6" evidence="2 11"/>
<feature type="region of interest" description="Alpha C-terminal domain (alpha-CTD)" evidence="11">
    <location>
        <begin position="257"/>
        <end position="326"/>
    </location>
</feature>
<dbReference type="AlphaFoldDB" id="C1DX45"/>
<evidence type="ECO:0000313" key="13">
    <source>
        <dbReference type="EMBL" id="ACN99741.1"/>
    </source>
</evidence>
<dbReference type="Gene3D" id="1.10.150.20">
    <property type="entry name" value="5' to 3' exonuclease, C-terminal subdomain"/>
    <property type="match status" value="1"/>
</dbReference>
<comment type="function">
    <text evidence="11">DNA-dependent RNA polymerase catalyzes the transcription of DNA into RNA using the four ribonucleoside triphosphates as substrates.</text>
</comment>
<dbReference type="SUPFAM" id="SSF56553">
    <property type="entry name" value="Insert subdomain of RNA polymerase alpha subunit"/>
    <property type="match status" value="1"/>
</dbReference>
<dbReference type="OrthoDB" id="9805706at2"/>
<sequence length="326" mass="36555">MPSLLDFVMPSKIYWDESTKTENFGKLYVEPLERGYGITLGNALRRVLLSSLPSGAITAVKIVGVPHEFTTVKGVIEDVSEIILNLKQIRLKIDENIERDFAILEVEGPGKVFAKDIKAPPGIEIVNPDEYICTLSENVKLQMEFRIERGRGYKTVEELEDINEIGWILIDTSFSPIKRCTFFVEPVRVGDKTDYDRLILEIETDGTITPDEALEKSANILIEHFTLLQKPTVRKAQVIKKTVAPKTEELKIEEDKLSLAIDELEISSRAINTLRKLGINTIGDLVKLSEDDLKEAKSIGRKSLKEIKDALADMGLELAPSKSTTE</sequence>
<comment type="catalytic activity">
    <reaction evidence="10 11">
        <text>RNA(n) + a ribonucleoside 5'-triphosphate = RNA(n+1) + diphosphate</text>
        <dbReference type="Rhea" id="RHEA:21248"/>
        <dbReference type="Rhea" id="RHEA-COMP:14527"/>
        <dbReference type="Rhea" id="RHEA-COMP:17342"/>
        <dbReference type="ChEBI" id="CHEBI:33019"/>
        <dbReference type="ChEBI" id="CHEBI:61557"/>
        <dbReference type="ChEBI" id="CHEBI:140395"/>
        <dbReference type="EC" id="2.7.7.6"/>
    </reaction>
</comment>
<feature type="region of interest" description="Alpha N-terminal domain (alpha-NTD)" evidence="11">
    <location>
        <begin position="1"/>
        <end position="241"/>
    </location>
</feature>
<keyword evidence="6 11" id="KW-0548">Nucleotidyltransferase</keyword>
<dbReference type="Pfam" id="PF03118">
    <property type="entry name" value="RNA_pol_A_CTD"/>
    <property type="match status" value="1"/>
</dbReference>
<dbReference type="GO" id="GO:0000428">
    <property type="term" value="C:DNA-directed RNA polymerase complex"/>
    <property type="evidence" value="ECO:0007669"/>
    <property type="project" value="UniProtKB-KW"/>
</dbReference>
<dbReference type="Proteomes" id="UP000001369">
    <property type="component" value="Chromosome"/>
</dbReference>
<dbReference type="GO" id="GO:0006351">
    <property type="term" value="P:DNA-templated transcription"/>
    <property type="evidence" value="ECO:0007669"/>
    <property type="project" value="UniProtKB-UniRule"/>
</dbReference>
<dbReference type="EMBL" id="CP001229">
    <property type="protein sequence ID" value="ACN99741.1"/>
    <property type="molecule type" value="Genomic_DNA"/>
</dbReference>
<feature type="domain" description="DNA-directed RNA polymerase RpoA/D/Rpb3-type" evidence="12">
    <location>
        <begin position="24"/>
        <end position="231"/>
    </location>
</feature>
<dbReference type="eggNOG" id="COG0202">
    <property type="taxonomic scope" value="Bacteria"/>
</dbReference>
<evidence type="ECO:0000256" key="2">
    <source>
        <dbReference type="ARBA" id="ARBA00012418"/>
    </source>
</evidence>
<dbReference type="GO" id="GO:0005737">
    <property type="term" value="C:cytoplasm"/>
    <property type="evidence" value="ECO:0007669"/>
    <property type="project" value="UniProtKB-ARBA"/>
</dbReference>
<evidence type="ECO:0000313" key="14">
    <source>
        <dbReference type="Proteomes" id="UP000001369"/>
    </source>
</evidence>
<dbReference type="NCBIfam" id="NF003513">
    <property type="entry name" value="PRK05182.1-2"/>
    <property type="match status" value="1"/>
</dbReference>
<dbReference type="NCBIfam" id="TIGR02027">
    <property type="entry name" value="rpoA"/>
    <property type="match status" value="1"/>
</dbReference>
<comment type="similarity">
    <text evidence="1 11">Belongs to the RNA polymerase alpha chain family.</text>
</comment>
<dbReference type="Gene3D" id="3.30.1360.10">
    <property type="entry name" value="RNA polymerase, RBP11-like subunit"/>
    <property type="match status" value="1"/>
</dbReference>
<dbReference type="HAMAP" id="MF_00059">
    <property type="entry name" value="RNApol_bact_RpoA"/>
    <property type="match status" value="1"/>
</dbReference>
<evidence type="ECO:0000256" key="8">
    <source>
        <dbReference type="ARBA" id="ARBA00032524"/>
    </source>
</evidence>
<dbReference type="InterPro" id="IPR036643">
    <property type="entry name" value="RNApol_insert_sf"/>
</dbReference>
<dbReference type="GO" id="GO:0046983">
    <property type="term" value="F:protein dimerization activity"/>
    <property type="evidence" value="ECO:0007669"/>
    <property type="project" value="InterPro"/>
</dbReference>
<protein>
    <recommendedName>
        <fullName evidence="3 11">DNA-directed RNA polymerase subunit alpha</fullName>
        <shortName evidence="11">RNAP subunit alpha</shortName>
        <ecNumber evidence="2 11">2.7.7.6</ecNumber>
    </recommendedName>
    <alternativeName>
        <fullName evidence="9 11">RNA polymerase subunit alpha</fullName>
    </alternativeName>
    <alternativeName>
        <fullName evidence="8 11">Transcriptase subunit alpha</fullName>
    </alternativeName>
</protein>
<evidence type="ECO:0000256" key="3">
    <source>
        <dbReference type="ARBA" id="ARBA00015972"/>
    </source>
</evidence>
<keyword evidence="5 11" id="KW-0808">Transferase</keyword>
<evidence type="ECO:0000256" key="10">
    <source>
        <dbReference type="ARBA" id="ARBA00048552"/>
    </source>
</evidence>
<name>C1DX45_SULAA</name>
<evidence type="ECO:0000256" key="4">
    <source>
        <dbReference type="ARBA" id="ARBA00022478"/>
    </source>
</evidence>
<dbReference type="STRING" id="204536.SULAZ_1725"/>
<dbReference type="SUPFAM" id="SSF47789">
    <property type="entry name" value="C-terminal domain of RNA polymerase alpha subunit"/>
    <property type="match status" value="1"/>
</dbReference>
<dbReference type="InterPro" id="IPR036603">
    <property type="entry name" value="RBP11-like"/>
</dbReference>
<dbReference type="Pfam" id="PF01000">
    <property type="entry name" value="RNA_pol_A_bac"/>
    <property type="match status" value="1"/>
</dbReference>
<comment type="subunit">
    <text evidence="11">Homodimer. The RNAP catalytic core consists of 2 alpha, 1 beta, 1 beta' and 1 omega subunit. When a sigma factor is associated with the core the holoenzyme is formed, which can initiate transcription.</text>
</comment>
<dbReference type="Gene3D" id="2.170.120.12">
    <property type="entry name" value="DNA-directed RNA polymerase, insert domain"/>
    <property type="match status" value="1"/>
</dbReference>
<keyword evidence="14" id="KW-1185">Reference proteome</keyword>
<dbReference type="GO" id="GO:0003677">
    <property type="term" value="F:DNA binding"/>
    <property type="evidence" value="ECO:0007669"/>
    <property type="project" value="UniProtKB-UniRule"/>
</dbReference>
<dbReference type="RefSeq" id="WP_012675049.1">
    <property type="nucleotide sequence ID" value="NC_012438.1"/>
</dbReference>
<dbReference type="KEGG" id="saf:SULAZ_1725"/>
<evidence type="ECO:0000259" key="12">
    <source>
        <dbReference type="SMART" id="SM00662"/>
    </source>
</evidence>
<dbReference type="HOGENOM" id="CLU_053084_0_1_0"/>
<keyword evidence="4 11" id="KW-0240">DNA-directed RNA polymerase</keyword>
<evidence type="ECO:0000256" key="5">
    <source>
        <dbReference type="ARBA" id="ARBA00022679"/>
    </source>
</evidence>
<dbReference type="NCBIfam" id="NF003519">
    <property type="entry name" value="PRK05182.2-5"/>
    <property type="match status" value="1"/>
</dbReference>
<evidence type="ECO:0000256" key="6">
    <source>
        <dbReference type="ARBA" id="ARBA00022695"/>
    </source>
</evidence>
<dbReference type="SMART" id="SM00662">
    <property type="entry name" value="RPOLD"/>
    <property type="match status" value="1"/>
</dbReference>
<dbReference type="InterPro" id="IPR011260">
    <property type="entry name" value="RNAP_asu_C"/>
</dbReference>
<evidence type="ECO:0000256" key="9">
    <source>
        <dbReference type="ARBA" id="ARBA00033070"/>
    </source>
</evidence>
<evidence type="ECO:0000256" key="1">
    <source>
        <dbReference type="ARBA" id="ARBA00007123"/>
    </source>
</evidence>
<dbReference type="CDD" id="cd06928">
    <property type="entry name" value="RNAP_alpha_NTD"/>
    <property type="match status" value="1"/>
</dbReference>
<dbReference type="GO" id="GO:0003899">
    <property type="term" value="F:DNA-directed RNA polymerase activity"/>
    <property type="evidence" value="ECO:0007669"/>
    <property type="project" value="UniProtKB-UniRule"/>
</dbReference>